<evidence type="ECO:0000256" key="1">
    <source>
        <dbReference type="SAM" id="Phobius"/>
    </source>
</evidence>
<evidence type="ECO:0000313" key="3">
    <source>
        <dbReference type="EMBL" id="CDX58727.1"/>
    </source>
</evidence>
<evidence type="ECO:0000313" key="4">
    <source>
        <dbReference type="Proteomes" id="UP000046122"/>
    </source>
</evidence>
<proteinExistence type="predicted"/>
<feature type="signal peptide" evidence="2">
    <location>
        <begin position="1"/>
        <end position="16"/>
    </location>
</feature>
<name>A0A090GV40_MESPL</name>
<evidence type="ECO:0000256" key="2">
    <source>
        <dbReference type="SAM" id="SignalP"/>
    </source>
</evidence>
<keyword evidence="2" id="KW-0732">Signal</keyword>
<gene>
    <name evidence="3" type="ORF">MPL3365_30277</name>
</gene>
<dbReference type="Proteomes" id="UP000046122">
    <property type="component" value="Unassembled WGS sequence"/>
</dbReference>
<keyword evidence="1" id="KW-0812">Transmembrane</keyword>
<dbReference type="EMBL" id="CCNE01000023">
    <property type="protein sequence ID" value="CDX58727.1"/>
    <property type="molecule type" value="Genomic_DNA"/>
</dbReference>
<accession>A0A090GV40</accession>
<feature type="chain" id="PRO_5001857053" evidence="2">
    <location>
        <begin position="17"/>
        <end position="374"/>
    </location>
</feature>
<dbReference type="AlphaFoldDB" id="A0A090GV40"/>
<keyword evidence="1" id="KW-0472">Membrane</keyword>
<sequence length="374" mass="40113">MLIATLVAFFTSNQFAALELAFNFWDPFAISQYRLGRLSTDDYEVSIQQALEEGDFSEAQSLVELAHDNGRELPADLIERTHESPFEFGLRNTKDFLDGAITGHVTTRASIGGVLAADYVGVGDVRDAVIQGNHLIRGEDYDKLTLGLSLLGLATNAPGTGAIDMGFSLLKNANKAGKLSEALIRRLGVISARMVDLEGLKRGLSRTSLPTFKAPSAAAVRAAFSEIDWHRVAKGDFSGFRKLISEMMPVDMTAAKDAFSSAVRKEVVGEVGLLASSAMGIASTGGIKATFRALENADDAKELSRFLSLARGMGEKTSAVVRVLGKSAIKLGELAYLVVSILIAAISWVAGALWFVFSLVRTSFSLVKRKGART</sequence>
<organism evidence="3 4">
    <name type="scientific">Mesorhizobium plurifarium</name>
    <dbReference type="NCBI Taxonomy" id="69974"/>
    <lineage>
        <taxon>Bacteria</taxon>
        <taxon>Pseudomonadati</taxon>
        <taxon>Pseudomonadota</taxon>
        <taxon>Alphaproteobacteria</taxon>
        <taxon>Hyphomicrobiales</taxon>
        <taxon>Phyllobacteriaceae</taxon>
        <taxon>Mesorhizobium</taxon>
    </lineage>
</organism>
<feature type="transmembrane region" description="Helical" evidence="1">
    <location>
        <begin position="334"/>
        <end position="360"/>
    </location>
</feature>
<keyword evidence="1" id="KW-1133">Transmembrane helix</keyword>
<protein>
    <submittedName>
        <fullName evidence="3">Putative Transcriptional regulator</fullName>
    </submittedName>
</protein>
<reference evidence="3 4" key="1">
    <citation type="submission" date="2014-08" db="EMBL/GenBank/DDBJ databases">
        <authorList>
            <person name="Moulin Lionel"/>
        </authorList>
    </citation>
    <scope>NUCLEOTIDE SEQUENCE [LARGE SCALE GENOMIC DNA]</scope>
</reference>